<proteinExistence type="predicted"/>
<dbReference type="GeneID" id="20088742"/>
<dbReference type="RefSeq" id="XP_008876670.1">
    <property type="nucleotide sequence ID" value="XM_008878448.1"/>
</dbReference>
<dbReference type="EMBL" id="KI913984">
    <property type="protein sequence ID" value="ETV94725.1"/>
    <property type="molecule type" value="Genomic_DNA"/>
</dbReference>
<accession>A0A024TKP6</accession>
<name>A0A024TKP6_9STRA</name>
<sequence>MDDLAPLLAKHAAGTLTFNDTLPIQKHDQREVVGWLYMVTGKHTKAINEEAAMASLLLDNHCFFPQVLRFCKVAGGLKESPGSRFPGMPQDAGIVRVSTHRLVDVLEHQCVDRMITCDVFRWAMVVARDVAVPHQVLVGQDIVQTGIVMWSEVGSRLIVMHTPSIHHPERDQPLETIATTHGVIVVLTFHVKIQVER</sequence>
<evidence type="ECO:0000313" key="1">
    <source>
        <dbReference type="EMBL" id="ETV94725.1"/>
    </source>
</evidence>
<dbReference type="OrthoDB" id="79693at2759"/>
<gene>
    <name evidence="1" type="ORF">H310_11692</name>
</gene>
<organism evidence="1">
    <name type="scientific">Aphanomyces invadans</name>
    <dbReference type="NCBI Taxonomy" id="157072"/>
    <lineage>
        <taxon>Eukaryota</taxon>
        <taxon>Sar</taxon>
        <taxon>Stramenopiles</taxon>
        <taxon>Oomycota</taxon>
        <taxon>Saprolegniomycetes</taxon>
        <taxon>Saprolegniales</taxon>
        <taxon>Verrucalvaceae</taxon>
        <taxon>Aphanomyces</taxon>
    </lineage>
</organism>
<reference evidence="1" key="1">
    <citation type="submission" date="2013-12" db="EMBL/GenBank/DDBJ databases">
        <title>The Genome Sequence of Aphanomyces invadans NJM9701.</title>
        <authorList>
            <consortium name="The Broad Institute Genomics Platform"/>
            <person name="Russ C."/>
            <person name="Tyler B."/>
            <person name="van West P."/>
            <person name="Dieguez-Uribeondo J."/>
            <person name="Young S.K."/>
            <person name="Zeng Q."/>
            <person name="Gargeya S."/>
            <person name="Fitzgerald M."/>
            <person name="Abouelleil A."/>
            <person name="Alvarado L."/>
            <person name="Chapman S.B."/>
            <person name="Gainer-Dewar J."/>
            <person name="Goldberg J."/>
            <person name="Griggs A."/>
            <person name="Gujja S."/>
            <person name="Hansen M."/>
            <person name="Howarth C."/>
            <person name="Imamovic A."/>
            <person name="Ireland A."/>
            <person name="Larimer J."/>
            <person name="McCowan C."/>
            <person name="Murphy C."/>
            <person name="Pearson M."/>
            <person name="Poon T.W."/>
            <person name="Priest M."/>
            <person name="Roberts A."/>
            <person name="Saif S."/>
            <person name="Shea T."/>
            <person name="Sykes S."/>
            <person name="Wortman J."/>
            <person name="Nusbaum C."/>
            <person name="Birren B."/>
        </authorList>
    </citation>
    <scope>NUCLEOTIDE SEQUENCE [LARGE SCALE GENOMIC DNA]</scope>
    <source>
        <strain evidence="1">NJM9701</strain>
    </source>
</reference>
<dbReference type="VEuPathDB" id="FungiDB:H310_11692"/>
<dbReference type="AlphaFoldDB" id="A0A024TKP6"/>
<protein>
    <submittedName>
        <fullName evidence="1">Uncharacterized protein</fullName>
    </submittedName>
</protein>